<evidence type="ECO:0000256" key="1">
    <source>
        <dbReference type="SAM" id="SignalP"/>
    </source>
</evidence>
<gene>
    <name evidence="2" type="ORF">GCM10011498_27480</name>
</gene>
<evidence type="ECO:0000313" key="3">
    <source>
        <dbReference type="Proteomes" id="UP000628017"/>
    </source>
</evidence>
<dbReference type="Proteomes" id="UP000628017">
    <property type="component" value="Unassembled WGS sequence"/>
</dbReference>
<evidence type="ECO:0000313" key="2">
    <source>
        <dbReference type="EMBL" id="GGA24952.1"/>
    </source>
</evidence>
<dbReference type="EMBL" id="BMKA01000003">
    <property type="protein sequence ID" value="GGA24952.1"/>
    <property type="molecule type" value="Genomic_DNA"/>
</dbReference>
<keyword evidence="3" id="KW-1185">Reference proteome</keyword>
<name>A0A916R3D8_9RHOB</name>
<accession>A0A916R3D8</accession>
<reference evidence="2" key="2">
    <citation type="submission" date="2020-09" db="EMBL/GenBank/DDBJ databases">
        <authorList>
            <person name="Sun Q."/>
            <person name="Zhou Y."/>
        </authorList>
    </citation>
    <scope>NUCLEOTIDE SEQUENCE</scope>
    <source>
        <strain evidence="2">CGMCC 1.15880</strain>
    </source>
</reference>
<organism evidence="2 3">
    <name type="scientific">Neptunicoccus cionae</name>
    <dbReference type="NCBI Taxonomy" id="2035344"/>
    <lineage>
        <taxon>Bacteria</taxon>
        <taxon>Pseudomonadati</taxon>
        <taxon>Pseudomonadota</taxon>
        <taxon>Alphaproteobacteria</taxon>
        <taxon>Rhodobacterales</taxon>
        <taxon>Paracoccaceae</taxon>
        <taxon>Neptunicoccus</taxon>
    </lineage>
</organism>
<keyword evidence="1" id="KW-0732">Signal</keyword>
<dbReference type="RefSeq" id="WP_188676369.1">
    <property type="nucleotide sequence ID" value="NZ_BMKA01000003.1"/>
</dbReference>
<comment type="caution">
    <text evidence="2">The sequence shown here is derived from an EMBL/GenBank/DDBJ whole genome shotgun (WGS) entry which is preliminary data.</text>
</comment>
<reference evidence="2" key="1">
    <citation type="journal article" date="2014" name="Int. J. Syst. Evol. Microbiol.">
        <title>Complete genome sequence of Corynebacterium casei LMG S-19264T (=DSM 44701T), isolated from a smear-ripened cheese.</title>
        <authorList>
            <consortium name="US DOE Joint Genome Institute (JGI-PGF)"/>
            <person name="Walter F."/>
            <person name="Albersmeier A."/>
            <person name="Kalinowski J."/>
            <person name="Ruckert C."/>
        </authorList>
    </citation>
    <scope>NUCLEOTIDE SEQUENCE</scope>
    <source>
        <strain evidence="2">CGMCC 1.15880</strain>
    </source>
</reference>
<dbReference type="AlphaFoldDB" id="A0A916R3D8"/>
<protein>
    <recommendedName>
        <fullName evidence="4">Lipoprotein</fullName>
    </recommendedName>
</protein>
<sequence length="105" mass="11286">MFKRLTSTALVFGMAALAPPAWAATCGPRDQMVSHLTEKYQETRRGAGLSSATRVVEFWSSAQTGSFTLLLSYPNGMTCLLATGNNWSDAAPVERPAQITTDEAT</sequence>
<feature type="chain" id="PRO_5037410781" description="Lipoprotein" evidence="1">
    <location>
        <begin position="24"/>
        <end position="105"/>
    </location>
</feature>
<evidence type="ECO:0008006" key="4">
    <source>
        <dbReference type="Google" id="ProtNLM"/>
    </source>
</evidence>
<proteinExistence type="predicted"/>
<feature type="signal peptide" evidence="1">
    <location>
        <begin position="1"/>
        <end position="23"/>
    </location>
</feature>